<sequence>MEETTKFGEQREEAESTNGEAAAAEEREGAIGRKVLLKRLGIKAEAEAAMQNAEAARQREKQAEESRGTRRIVVSLFGRILQLEEGFRKVFENSGEVYSSIDELNADIIPKFSDCLTQYSHLLLLRSVLVFFKSHAG</sequence>
<keyword evidence="3" id="KW-1185">Reference proteome</keyword>
<protein>
    <submittedName>
        <fullName evidence="2">Uncharacterized protein</fullName>
    </submittedName>
</protein>
<name>A0AAE1RXU4_9SOLA</name>
<evidence type="ECO:0000256" key="1">
    <source>
        <dbReference type="SAM" id="MobiDB-lite"/>
    </source>
</evidence>
<proteinExistence type="predicted"/>
<evidence type="ECO:0000313" key="2">
    <source>
        <dbReference type="EMBL" id="KAK4359855.1"/>
    </source>
</evidence>
<accession>A0AAE1RXU4</accession>
<feature type="compositionally biased region" description="Basic and acidic residues" evidence="1">
    <location>
        <begin position="1"/>
        <end position="14"/>
    </location>
</feature>
<dbReference type="EMBL" id="JAVYJV010000011">
    <property type="protein sequence ID" value="KAK4359855.1"/>
    <property type="molecule type" value="Genomic_DNA"/>
</dbReference>
<dbReference type="Proteomes" id="UP001291623">
    <property type="component" value="Unassembled WGS sequence"/>
</dbReference>
<comment type="caution">
    <text evidence="2">The sequence shown here is derived from an EMBL/GenBank/DDBJ whole genome shotgun (WGS) entry which is preliminary data.</text>
</comment>
<gene>
    <name evidence="2" type="ORF">RND71_022084</name>
</gene>
<organism evidence="2 3">
    <name type="scientific">Anisodus tanguticus</name>
    <dbReference type="NCBI Taxonomy" id="243964"/>
    <lineage>
        <taxon>Eukaryota</taxon>
        <taxon>Viridiplantae</taxon>
        <taxon>Streptophyta</taxon>
        <taxon>Embryophyta</taxon>
        <taxon>Tracheophyta</taxon>
        <taxon>Spermatophyta</taxon>
        <taxon>Magnoliopsida</taxon>
        <taxon>eudicotyledons</taxon>
        <taxon>Gunneridae</taxon>
        <taxon>Pentapetalae</taxon>
        <taxon>asterids</taxon>
        <taxon>lamiids</taxon>
        <taxon>Solanales</taxon>
        <taxon>Solanaceae</taxon>
        <taxon>Solanoideae</taxon>
        <taxon>Hyoscyameae</taxon>
        <taxon>Anisodus</taxon>
    </lineage>
</organism>
<evidence type="ECO:0000313" key="3">
    <source>
        <dbReference type="Proteomes" id="UP001291623"/>
    </source>
</evidence>
<reference evidence="2" key="1">
    <citation type="submission" date="2023-12" db="EMBL/GenBank/DDBJ databases">
        <title>Genome assembly of Anisodus tanguticus.</title>
        <authorList>
            <person name="Wang Y.-J."/>
        </authorList>
    </citation>
    <scope>NUCLEOTIDE SEQUENCE</scope>
    <source>
        <strain evidence="2">KB-2021</strain>
        <tissue evidence="2">Leaf</tissue>
    </source>
</reference>
<feature type="region of interest" description="Disordered" evidence="1">
    <location>
        <begin position="1"/>
        <end position="26"/>
    </location>
</feature>
<dbReference type="AlphaFoldDB" id="A0AAE1RXU4"/>